<comment type="caution">
    <text evidence="2">The sequence shown here is derived from an EMBL/GenBank/DDBJ whole genome shotgun (WGS) entry which is preliminary data.</text>
</comment>
<dbReference type="SUPFAM" id="SSF54909">
    <property type="entry name" value="Dimeric alpha+beta barrel"/>
    <property type="match status" value="2"/>
</dbReference>
<dbReference type="InterPro" id="IPR011008">
    <property type="entry name" value="Dimeric_a/b-barrel"/>
</dbReference>
<dbReference type="Proteomes" id="UP001589810">
    <property type="component" value="Unassembled WGS sequence"/>
</dbReference>
<evidence type="ECO:0000313" key="2">
    <source>
        <dbReference type="EMBL" id="MFC0544854.1"/>
    </source>
</evidence>
<sequence>MIHQFIFGAPKPGWTAEEFQDYWLNVHAVKYASKIPQIKRYLIDSRIPYEGDMGDPVLPHQGVAEIWLENEQEQLASLQTEEFLQGARADEPNWAAFWSSIVLDTTAHTVFAGPPRNDRHPDWVKLTMLLKRRPGLALAEYRQRLLGTYSANASRLPGLRRYLQCHTRDGAYVFGEAPFDSVEQLWFDDVEALRAALTGPYFTTRVKPALDELVDPKYVFSLVAREDWVIGPETP</sequence>
<dbReference type="RefSeq" id="WP_273936414.1">
    <property type="nucleotide sequence ID" value="NZ_CP097263.1"/>
</dbReference>
<dbReference type="InterPro" id="IPR009799">
    <property type="entry name" value="EthD_dom"/>
</dbReference>
<dbReference type="Gene3D" id="3.30.70.100">
    <property type="match status" value="2"/>
</dbReference>
<reference evidence="2 3" key="1">
    <citation type="submission" date="2024-09" db="EMBL/GenBank/DDBJ databases">
        <authorList>
            <person name="Sun Q."/>
            <person name="Mori K."/>
        </authorList>
    </citation>
    <scope>NUCLEOTIDE SEQUENCE [LARGE SCALE GENOMIC DNA]</scope>
    <source>
        <strain evidence="2 3">TBRC 1432</strain>
    </source>
</reference>
<dbReference type="Pfam" id="PF07110">
    <property type="entry name" value="EthD"/>
    <property type="match status" value="2"/>
</dbReference>
<dbReference type="EMBL" id="JBHLUD010000008">
    <property type="protein sequence ID" value="MFC0544854.1"/>
    <property type="molecule type" value="Genomic_DNA"/>
</dbReference>
<protein>
    <submittedName>
        <fullName evidence="2">EthD domain-containing protein</fullName>
    </submittedName>
</protein>
<evidence type="ECO:0000313" key="3">
    <source>
        <dbReference type="Proteomes" id="UP001589810"/>
    </source>
</evidence>
<organism evidence="2 3">
    <name type="scientific">Kutzneria chonburiensis</name>
    <dbReference type="NCBI Taxonomy" id="1483604"/>
    <lineage>
        <taxon>Bacteria</taxon>
        <taxon>Bacillati</taxon>
        <taxon>Actinomycetota</taxon>
        <taxon>Actinomycetes</taxon>
        <taxon>Pseudonocardiales</taxon>
        <taxon>Pseudonocardiaceae</taxon>
        <taxon>Kutzneria</taxon>
    </lineage>
</organism>
<gene>
    <name evidence="2" type="ORF">ACFFH7_25345</name>
</gene>
<feature type="domain" description="EthD" evidence="1">
    <location>
        <begin position="11"/>
        <end position="96"/>
    </location>
</feature>
<name>A0ABV6MX04_9PSEU</name>
<accession>A0ABV6MX04</accession>
<feature type="domain" description="EthD" evidence="1">
    <location>
        <begin position="133"/>
        <end position="216"/>
    </location>
</feature>
<keyword evidence="3" id="KW-1185">Reference proteome</keyword>
<proteinExistence type="predicted"/>
<evidence type="ECO:0000259" key="1">
    <source>
        <dbReference type="Pfam" id="PF07110"/>
    </source>
</evidence>